<reference evidence="1 2" key="1">
    <citation type="submission" date="2024-05" db="EMBL/GenBank/DDBJ databases">
        <title>A draft genome resource for the thread blight pathogen Marasmius tenuissimus strain MS-2.</title>
        <authorList>
            <person name="Yulfo-Soto G.E."/>
            <person name="Baruah I.K."/>
            <person name="Amoako-Attah I."/>
            <person name="Bukari Y."/>
            <person name="Meinhardt L.W."/>
            <person name="Bailey B.A."/>
            <person name="Cohen S.P."/>
        </authorList>
    </citation>
    <scope>NUCLEOTIDE SEQUENCE [LARGE SCALE GENOMIC DNA]</scope>
    <source>
        <strain evidence="1 2">MS-2</strain>
    </source>
</reference>
<name>A0ABR2ZIV7_9AGAR</name>
<sequence length="99" mass="10926">MLLPFPNFTMYVEGNMYVDIKEPGTDSFIRLVVPPEFAIFYPGGTIAQASSHQDTLLGITAHSLFRGTDPASFFVFGKEVDKHPARVDYVRSVLDGAEA</sequence>
<dbReference type="Proteomes" id="UP001437256">
    <property type="component" value="Unassembled WGS sequence"/>
</dbReference>
<protein>
    <submittedName>
        <fullName evidence="1">Uncharacterized protein</fullName>
    </submittedName>
</protein>
<evidence type="ECO:0000313" key="2">
    <source>
        <dbReference type="Proteomes" id="UP001437256"/>
    </source>
</evidence>
<comment type="caution">
    <text evidence="1">The sequence shown here is derived from an EMBL/GenBank/DDBJ whole genome shotgun (WGS) entry which is preliminary data.</text>
</comment>
<organism evidence="1 2">
    <name type="scientific">Marasmius tenuissimus</name>
    <dbReference type="NCBI Taxonomy" id="585030"/>
    <lineage>
        <taxon>Eukaryota</taxon>
        <taxon>Fungi</taxon>
        <taxon>Dikarya</taxon>
        <taxon>Basidiomycota</taxon>
        <taxon>Agaricomycotina</taxon>
        <taxon>Agaricomycetes</taxon>
        <taxon>Agaricomycetidae</taxon>
        <taxon>Agaricales</taxon>
        <taxon>Marasmiineae</taxon>
        <taxon>Marasmiaceae</taxon>
        <taxon>Marasmius</taxon>
    </lineage>
</organism>
<evidence type="ECO:0000313" key="1">
    <source>
        <dbReference type="EMBL" id="KAL0061590.1"/>
    </source>
</evidence>
<proteinExistence type="predicted"/>
<accession>A0ABR2ZIV7</accession>
<gene>
    <name evidence="1" type="ORF">AAF712_011617</name>
</gene>
<dbReference type="EMBL" id="JBBXMP010000131">
    <property type="protein sequence ID" value="KAL0061590.1"/>
    <property type="molecule type" value="Genomic_DNA"/>
</dbReference>
<keyword evidence="2" id="KW-1185">Reference proteome</keyword>